<dbReference type="EMBL" id="JAMZFT010000002">
    <property type="protein sequence ID" value="MCP1336647.1"/>
    <property type="molecule type" value="Genomic_DNA"/>
</dbReference>
<evidence type="ECO:0000256" key="6">
    <source>
        <dbReference type="ARBA" id="ARBA00022989"/>
    </source>
</evidence>
<feature type="transmembrane region" description="Helical" evidence="9">
    <location>
        <begin position="104"/>
        <end position="128"/>
    </location>
</feature>
<sequence length="214" mass="23848">MAHALGNRPTRQSAREGFIGWLDYVVWQIERAFTLLSSLFIFGLMMIGVVQVFGRKLFDAPIFGYIDMVELAMTTFAFLAISYTERLGGHVRMELLVGKLKGRVQWAAEFASVIVALFVVAILIYYGWTHTVRAYEFGDSTIDAEYPMWPSKLVVPIAFSLLWIRLLVMAYGYARLFADPERTPIGVPVVGNVAEQAKAEAAEALGADAREGGR</sequence>
<gene>
    <name evidence="11" type="ORF">NJQ99_09535</name>
</gene>
<comment type="similarity">
    <text evidence="8 9">Belongs to the TRAP transporter small permease family.</text>
</comment>
<keyword evidence="7 9" id="KW-0472">Membrane</keyword>
<evidence type="ECO:0000256" key="7">
    <source>
        <dbReference type="ARBA" id="ARBA00023136"/>
    </source>
</evidence>
<evidence type="ECO:0000259" key="10">
    <source>
        <dbReference type="Pfam" id="PF04290"/>
    </source>
</evidence>
<dbReference type="RefSeq" id="WP_269332598.1">
    <property type="nucleotide sequence ID" value="NZ_JAMZFT010000002.1"/>
</dbReference>
<dbReference type="GO" id="GO:0022857">
    <property type="term" value="F:transmembrane transporter activity"/>
    <property type="evidence" value="ECO:0007669"/>
    <property type="project" value="UniProtKB-UniRule"/>
</dbReference>
<dbReference type="InterPro" id="IPR007387">
    <property type="entry name" value="TRAP_DctQ"/>
</dbReference>
<organism evidence="11 12">
    <name type="scientific">Futiania mangrovi</name>
    <dbReference type="NCBI Taxonomy" id="2959716"/>
    <lineage>
        <taxon>Bacteria</taxon>
        <taxon>Pseudomonadati</taxon>
        <taxon>Pseudomonadota</taxon>
        <taxon>Alphaproteobacteria</taxon>
        <taxon>Futianiales</taxon>
        <taxon>Futianiaceae</taxon>
        <taxon>Futiania</taxon>
    </lineage>
</organism>
<dbReference type="PANTHER" id="PTHR35011:SF10">
    <property type="entry name" value="TRAP TRANSPORTER SMALL PERMEASE PROTEIN"/>
    <property type="match status" value="1"/>
</dbReference>
<keyword evidence="6 9" id="KW-1133">Transmembrane helix</keyword>
<dbReference type="GO" id="GO:0005886">
    <property type="term" value="C:plasma membrane"/>
    <property type="evidence" value="ECO:0007669"/>
    <property type="project" value="UniProtKB-SubCell"/>
</dbReference>
<reference evidence="11" key="1">
    <citation type="submission" date="2022-06" db="EMBL/GenBank/DDBJ databases">
        <title>Isolation and Genomics of Futiania mangrovii gen. nov., sp. nov., a Rare and Metabolically-versatile member in the Class Alphaproteobacteria.</title>
        <authorList>
            <person name="Liu L."/>
            <person name="Huang W.-C."/>
            <person name="Pan J."/>
            <person name="Li J."/>
            <person name="Huang Y."/>
            <person name="Du H."/>
            <person name="Liu Y."/>
            <person name="Li M."/>
        </authorList>
    </citation>
    <scope>NUCLEOTIDE SEQUENCE</scope>
    <source>
        <strain evidence="11">FT118</strain>
    </source>
</reference>
<keyword evidence="5 9" id="KW-0812">Transmembrane</keyword>
<dbReference type="InterPro" id="IPR055348">
    <property type="entry name" value="DctQ"/>
</dbReference>
<keyword evidence="4 9" id="KW-0997">Cell inner membrane</keyword>
<keyword evidence="2 9" id="KW-0813">Transport</keyword>
<feature type="transmembrane region" description="Helical" evidence="9">
    <location>
        <begin position="153"/>
        <end position="174"/>
    </location>
</feature>
<comment type="subunit">
    <text evidence="9">The complex comprises the extracytoplasmic solute receptor protein and the two transmembrane proteins.</text>
</comment>
<evidence type="ECO:0000256" key="3">
    <source>
        <dbReference type="ARBA" id="ARBA00022475"/>
    </source>
</evidence>
<feature type="domain" description="Tripartite ATP-independent periplasmic transporters DctQ component" evidence="10">
    <location>
        <begin position="44"/>
        <end position="171"/>
    </location>
</feature>
<accession>A0A9J6PJC3</accession>
<dbReference type="PANTHER" id="PTHR35011">
    <property type="entry name" value="2,3-DIKETO-L-GULONATE TRAP TRANSPORTER SMALL PERMEASE PROTEIN YIAM"/>
    <property type="match status" value="1"/>
</dbReference>
<dbReference type="Proteomes" id="UP001055804">
    <property type="component" value="Unassembled WGS sequence"/>
</dbReference>
<keyword evidence="3" id="KW-1003">Cell membrane</keyword>
<feature type="transmembrane region" description="Helical" evidence="9">
    <location>
        <begin position="62"/>
        <end position="83"/>
    </location>
</feature>
<evidence type="ECO:0000256" key="2">
    <source>
        <dbReference type="ARBA" id="ARBA00022448"/>
    </source>
</evidence>
<evidence type="ECO:0000256" key="5">
    <source>
        <dbReference type="ARBA" id="ARBA00022692"/>
    </source>
</evidence>
<dbReference type="Pfam" id="PF04290">
    <property type="entry name" value="DctQ"/>
    <property type="match status" value="1"/>
</dbReference>
<evidence type="ECO:0000313" key="12">
    <source>
        <dbReference type="Proteomes" id="UP001055804"/>
    </source>
</evidence>
<name>A0A9J6PJC3_9PROT</name>
<protein>
    <recommendedName>
        <fullName evidence="9">TRAP transporter small permease protein</fullName>
    </recommendedName>
</protein>
<dbReference type="GO" id="GO:0015740">
    <property type="term" value="P:C4-dicarboxylate transport"/>
    <property type="evidence" value="ECO:0007669"/>
    <property type="project" value="TreeGrafter"/>
</dbReference>
<comment type="subcellular location">
    <subcellularLocation>
        <location evidence="1 9">Cell inner membrane</location>
        <topology evidence="1 9">Multi-pass membrane protein</topology>
    </subcellularLocation>
</comment>
<evidence type="ECO:0000256" key="8">
    <source>
        <dbReference type="ARBA" id="ARBA00038436"/>
    </source>
</evidence>
<evidence type="ECO:0000313" key="11">
    <source>
        <dbReference type="EMBL" id="MCP1336647.1"/>
    </source>
</evidence>
<evidence type="ECO:0000256" key="9">
    <source>
        <dbReference type="RuleBase" id="RU369079"/>
    </source>
</evidence>
<evidence type="ECO:0000256" key="4">
    <source>
        <dbReference type="ARBA" id="ARBA00022519"/>
    </source>
</evidence>
<keyword evidence="12" id="KW-1185">Reference proteome</keyword>
<dbReference type="AlphaFoldDB" id="A0A9J6PJC3"/>
<feature type="transmembrane region" description="Helical" evidence="9">
    <location>
        <begin position="32"/>
        <end position="50"/>
    </location>
</feature>
<comment type="caution">
    <text evidence="11">The sequence shown here is derived from an EMBL/GenBank/DDBJ whole genome shotgun (WGS) entry which is preliminary data.</text>
</comment>
<evidence type="ECO:0000256" key="1">
    <source>
        <dbReference type="ARBA" id="ARBA00004429"/>
    </source>
</evidence>
<comment type="function">
    <text evidence="9">Part of the tripartite ATP-independent periplasmic (TRAP) transport system.</text>
</comment>
<proteinExistence type="inferred from homology"/>